<name>A0A6S6VBN6_9PLEO</name>
<protein>
    <submittedName>
        <fullName evidence="1">DUF3253 domain containing protein</fullName>
    </submittedName>
</protein>
<dbReference type="EMBL" id="HG992978">
    <property type="protein sequence ID" value="CAE7014425.1"/>
    <property type="molecule type" value="Genomic_DNA"/>
</dbReference>
<dbReference type="Gene3D" id="1.10.10.10">
    <property type="entry name" value="Winged helix-like DNA-binding domain superfamily/Winged helix DNA-binding domain"/>
    <property type="match status" value="1"/>
</dbReference>
<dbReference type="InterPro" id="IPR021660">
    <property type="entry name" value="DUF3253"/>
</dbReference>
<organism evidence="1 2">
    <name type="scientific">Pyrenophora teres f. teres</name>
    <dbReference type="NCBI Taxonomy" id="97479"/>
    <lineage>
        <taxon>Eukaryota</taxon>
        <taxon>Fungi</taxon>
        <taxon>Dikarya</taxon>
        <taxon>Ascomycota</taxon>
        <taxon>Pezizomycotina</taxon>
        <taxon>Dothideomycetes</taxon>
        <taxon>Pleosporomycetidae</taxon>
        <taxon>Pleosporales</taxon>
        <taxon>Pleosporineae</taxon>
        <taxon>Pleosporaceae</taxon>
        <taxon>Pyrenophora</taxon>
    </lineage>
</organism>
<evidence type="ECO:0000313" key="2">
    <source>
        <dbReference type="Proteomes" id="UP000472372"/>
    </source>
</evidence>
<gene>
    <name evidence="1" type="ORF">PTTW11_02648</name>
</gene>
<evidence type="ECO:0000313" key="1">
    <source>
        <dbReference type="EMBL" id="CAE7014425.1"/>
    </source>
</evidence>
<sequence>MLLSNYFALPCRLGALTSKYPSLVGISVRHVKTLVPIDTLRRINRPISPMALDHAQREVILRHADRLLSTRVWPKTICPSEIARALSRQELKTLDAPEWRDTMDAIRELVWEKRAAGEVEIMQKGQVVEAENLEHVRGPIRVRNIKE</sequence>
<dbReference type="Pfam" id="PF11625">
    <property type="entry name" value="DUF3253"/>
    <property type="match status" value="1"/>
</dbReference>
<dbReference type="InterPro" id="IPR036388">
    <property type="entry name" value="WH-like_DNA-bd_sf"/>
</dbReference>
<proteinExistence type="predicted"/>
<dbReference type="AlphaFoldDB" id="A0A6S6VBN6"/>
<dbReference type="SUPFAM" id="SSF46785">
    <property type="entry name" value="Winged helix' DNA-binding domain"/>
    <property type="match status" value="1"/>
</dbReference>
<dbReference type="Proteomes" id="UP000472372">
    <property type="component" value="Chromosome 2"/>
</dbReference>
<accession>A0A6S6VBN6</accession>
<dbReference type="InterPro" id="IPR036390">
    <property type="entry name" value="WH_DNA-bd_sf"/>
</dbReference>
<reference evidence="1" key="1">
    <citation type="submission" date="2021-02" db="EMBL/GenBank/DDBJ databases">
        <authorList>
            <person name="Syme A R."/>
            <person name="Syme A R."/>
            <person name="Moolhuijzen P."/>
        </authorList>
    </citation>
    <scope>NUCLEOTIDE SEQUENCE</scope>
    <source>
        <strain evidence="1">W1-1</strain>
    </source>
</reference>